<proteinExistence type="predicted"/>
<organism evidence="2 3">
    <name type="scientific">Pristionchus pacificus</name>
    <name type="common">Parasitic nematode worm</name>
    <dbReference type="NCBI Taxonomy" id="54126"/>
    <lineage>
        <taxon>Eukaryota</taxon>
        <taxon>Metazoa</taxon>
        <taxon>Ecdysozoa</taxon>
        <taxon>Nematoda</taxon>
        <taxon>Chromadorea</taxon>
        <taxon>Rhabditida</taxon>
        <taxon>Rhabditina</taxon>
        <taxon>Diplogasteromorpha</taxon>
        <taxon>Diplogasteroidea</taxon>
        <taxon>Neodiplogasteridae</taxon>
        <taxon>Pristionchus</taxon>
    </lineage>
</organism>
<gene>
    <name evidence="2" type="primary">WBGene00281505</name>
</gene>
<keyword evidence="3" id="KW-1185">Reference proteome</keyword>
<reference evidence="2" key="2">
    <citation type="submission" date="2022-06" db="UniProtKB">
        <authorList>
            <consortium name="EnsemblMetazoa"/>
        </authorList>
    </citation>
    <scope>IDENTIFICATION</scope>
    <source>
        <strain evidence="2">PS312</strain>
    </source>
</reference>
<evidence type="ECO:0000313" key="2">
    <source>
        <dbReference type="EnsemblMetazoa" id="PPA43136.1"/>
    </source>
</evidence>
<accession>A0A8R1UY21</accession>
<evidence type="ECO:0000256" key="1">
    <source>
        <dbReference type="SAM" id="MobiDB-lite"/>
    </source>
</evidence>
<feature type="region of interest" description="Disordered" evidence="1">
    <location>
        <begin position="162"/>
        <end position="186"/>
    </location>
</feature>
<name>A0A8R1UY21_PRIPA</name>
<dbReference type="EnsemblMetazoa" id="PPA43136.1">
    <property type="protein sequence ID" value="PPA43136.1"/>
    <property type="gene ID" value="WBGene00281505"/>
</dbReference>
<reference evidence="3" key="1">
    <citation type="journal article" date="2008" name="Nat. Genet.">
        <title>The Pristionchus pacificus genome provides a unique perspective on nematode lifestyle and parasitism.</title>
        <authorList>
            <person name="Dieterich C."/>
            <person name="Clifton S.W."/>
            <person name="Schuster L.N."/>
            <person name="Chinwalla A."/>
            <person name="Delehaunty K."/>
            <person name="Dinkelacker I."/>
            <person name="Fulton L."/>
            <person name="Fulton R."/>
            <person name="Godfrey J."/>
            <person name="Minx P."/>
            <person name="Mitreva M."/>
            <person name="Roeseler W."/>
            <person name="Tian H."/>
            <person name="Witte H."/>
            <person name="Yang S.P."/>
            <person name="Wilson R.K."/>
            <person name="Sommer R.J."/>
        </authorList>
    </citation>
    <scope>NUCLEOTIDE SEQUENCE [LARGE SCALE GENOMIC DNA]</scope>
    <source>
        <strain evidence="3">PS312</strain>
    </source>
</reference>
<dbReference type="Proteomes" id="UP000005239">
    <property type="component" value="Unassembled WGS sequence"/>
</dbReference>
<dbReference type="AlphaFoldDB" id="A0A8R1UY21"/>
<sequence>MTAPSNSVPRPVFTLAGEKAFHTIVSQIREEQNIYQNNHSRFCAPLKRARSLEESPTSMILAPARSYTMRPEVTMGEIPSSIRPYLGANPLSLLVIRSSTLPSTSPVGLFGSPSLRLNAAIAISDVSGPSTATSEEGDLVSHMVGTRCLACGLTPTDKTIPAPATVRDYPPLETRGVDRYRPKRLS</sequence>
<evidence type="ECO:0000313" key="3">
    <source>
        <dbReference type="Proteomes" id="UP000005239"/>
    </source>
</evidence>
<protein>
    <submittedName>
        <fullName evidence="2">Uncharacterized protein</fullName>
    </submittedName>
</protein>